<dbReference type="PANTHER" id="PTHR28450:SF1">
    <property type="entry name" value="FANCONI ANEMIA GROUP B PROTEIN"/>
    <property type="match status" value="1"/>
</dbReference>
<accession>L8I656</accession>
<dbReference type="GO" id="GO:2000042">
    <property type="term" value="P:negative regulation of double-strand break repair via homologous recombination"/>
    <property type="evidence" value="ECO:0007669"/>
    <property type="project" value="TreeGrafter"/>
</dbReference>
<dbReference type="EMBL" id="JH882074">
    <property type="protein sequence ID" value="ELR51024.1"/>
    <property type="molecule type" value="Genomic_DNA"/>
</dbReference>
<protein>
    <submittedName>
        <fullName evidence="1">Fanconi anemia group B protein</fullName>
    </submittedName>
</protein>
<gene>
    <name evidence="1" type="ORF">M91_17850</name>
</gene>
<dbReference type="STRING" id="72004.ENSBMUP00000000374"/>
<dbReference type="GO" id="GO:0036297">
    <property type="term" value="P:interstrand cross-link repair"/>
    <property type="evidence" value="ECO:0007669"/>
    <property type="project" value="InterPro"/>
</dbReference>
<evidence type="ECO:0000313" key="1">
    <source>
        <dbReference type="EMBL" id="ELR51024.1"/>
    </source>
</evidence>
<dbReference type="GO" id="GO:1990414">
    <property type="term" value="P:replication-born double-strand break repair via sister chromatid exchange"/>
    <property type="evidence" value="ECO:0007669"/>
    <property type="project" value="TreeGrafter"/>
</dbReference>
<dbReference type="GO" id="GO:0043240">
    <property type="term" value="C:Fanconi anaemia nuclear complex"/>
    <property type="evidence" value="ECO:0007669"/>
    <property type="project" value="InterPro"/>
</dbReference>
<evidence type="ECO:0000313" key="2">
    <source>
        <dbReference type="Proteomes" id="UP000011080"/>
    </source>
</evidence>
<dbReference type="GO" id="GO:1905168">
    <property type="term" value="P:positive regulation of double-strand break repair via homologous recombination"/>
    <property type="evidence" value="ECO:0007669"/>
    <property type="project" value="TreeGrafter"/>
</dbReference>
<proteinExistence type="predicted"/>
<sequence>MSSTEQERFCCYNGEVLIFHLSEGNFVDEGPKKTPVLHVRRMVFGRGPEGFVQKSTGFFSIKEEYSHLKIMCCDCVSDFRTGINLPYVMIQCIKEENIFKYFLLFLHGTNKFEKCLSFRLGYEMKDSIRVLNGPLVLWRHGQTFFYISSQTGKVVTVPMNFSSVEWAGEIENLGMVLLGPKRCYLSAEGCTPKPSKSDYATWNTHFCAYSLERAEIISDTYIIPPAYTSMITFVHVYSTEIVNDQLRMSLIALTQKNQLISFLNGTPTSVCQLPFGDPCAVQLVDSGEEELLFIISFKSSHACAVWEKSFQVAAKWEKIRSVLIDDFFGTGTEQVLLLFKDSWNSDCRSSFEIMGHDAFNCSGETLDCNEDDLFDDKHGNCYLVVLPLERRLKVGFISIWELQQHLLLKEKIISKSYKALMNLFQRKDDSTLSAEEVKLNIYLNIFFHKECLVTLCGEEENPVCTFNEKLSDNFQDLEQLVEKIWYRVIEDSLVIGVKATSSLKVSLNHVTLLLSVDQGSNSTFPLIKCQNKIFKLTRNSSPVLSSVPYEVGSEVKRIKLSVDSKEEKEESVACEQPLKKEYVQMITAVTALPPLLTFSDFCCIVLLQMRENGNSSEAHYVQCGRIVLSVEDLSSGKCVLTFPERKPIEHMEDLFTLLAAWHRACFQITSPMFALTSVRVWLLEHMKCEVLKEFPEIWFCKRPGSFYGTLFNWKQRTPFEGILVVYSRNQTVLFQCLHDLSTVLPINSFFKYLELESEDFLIGHLAVALEKELVTLGSPPSALVKVETSLVQNCEVSKEKSSDDGAALSDIEKSIHLYRKELQREKEQMLGTNLKVSGALYREMTLKLAEVQLNSDLAAKQLT</sequence>
<dbReference type="Proteomes" id="UP000011080">
    <property type="component" value="Unassembled WGS sequence"/>
</dbReference>
<name>L8I656_9CETA</name>
<dbReference type="PANTHER" id="PTHR28450">
    <property type="entry name" value="FANCONI ANEMIA GROUP B PROTEIN"/>
    <property type="match status" value="1"/>
</dbReference>
<feature type="non-terminal residue" evidence="1">
    <location>
        <position position="863"/>
    </location>
</feature>
<dbReference type="InterPro" id="IPR033333">
    <property type="entry name" value="FANCB"/>
</dbReference>
<reference evidence="1 2" key="1">
    <citation type="journal article" date="2012" name="Nat. Genet.">
        <title>The yak genome and adaptation to life at high altitude.</title>
        <authorList>
            <person name="Qiu Q."/>
            <person name="Zhang G."/>
            <person name="Ma T."/>
            <person name="Qian W."/>
            <person name="Wang J."/>
            <person name="Ye Z."/>
            <person name="Cao C."/>
            <person name="Hu Q."/>
            <person name="Kim J."/>
            <person name="Larkin D.M."/>
            <person name="Auvil L."/>
            <person name="Capitanu B."/>
            <person name="Ma J."/>
            <person name="Lewin H.A."/>
            <person name="Qian X."/>
            <person name="Lang Y."/>
            <person name="Zhou R."/>
            <person name="Wang L."/>
            <person name="Wang K."/>
            <person name="Xia J."/>
            <person name="Liao S."/>
            <person name="Pan S."/>
            <person name="Lu X."/>
            <person name="Hou H."/>
            <person name="Wang Y."/>
            <person name="Zang X."/>
            <person name="Yin Y."/>
            <person name="Ma H."/>
            <person name="Zhang J."/>
            <person name="Wang Z."/>
            <person name="Zhang Y."/>
            <person name="Zhang D."/>
            <person name="Yonezawa T."/>
            <person name="Hasegawa M."/>
            <person name="Zhong Y."/>
            <person name="Liu W."/>
            <person name="Zhang Y."/>
            <person name="Huang Z."/>
            <person name="Zhang S."/>
            <person name="Long R."/>
            <person name="Yang H."/>
            <person name="Wang J."/>
            <person name="Lenstra J.A."/>
            <person name="Cooper D.N."/>
            <person name="Wu Y."/>
            <person name="Wang J."/>
            <person name="Shi P."/>
            <person name="Wang J."/>
            <person name="Liu J."/>
        </authorList>
    </citation>
    <scope>NUCLEOTIDE SEQUENCE [LARGE SCALE GENOMIC DNA]</scope>
    <source>
        <strain evidence="2">yakQH1</strain>
    </source>
</reference>
<dbReference type="AlphaFoldDB" id="L8I656"/>
<organism evidence="1 2">
    <name type="scientific">Bos mutus</name>
    <name type="common">wild yak</name>
    <dbReference type="NCBI Taxonomy" id="72004"/>
    <lineage>
        <taxon>Eukaryota</taxon>
        <taxon>Metazoa</taxon>
        <taxon>Chordata</taxon>
        <taxon>Craniata</taxon>
        <taxon>Vertebrata</taxon>
        <taxon>Euteleostomi</taxon>
        <taxon>Mammalia</taxon>
        <taxon>Eutheria</taxon>
        <taxon>Laurasiatheria</taxon>
        <taxon>Artiodactyla</taxon>
        <taxon>Ruminantia</taxon>
        <taxon>Pecora</taxon>
        <taxon>Bovidae</taxon>
        <taxon>Bovinae</taxon>
        <taxon>Bos</taxon>
    </lineage>
</organism>